<proteinExistence type="predicted"/>
<keyword evidence="2" id="KW-0472">Membrane</keyword>
<protein>
    <submittedName>
        <fullName evidence="3">Uncharacterized protein</fullName>
    </submittedName>
</protein>
<name>A0AAI8SK33_MYCAV</name>
<sequence>MAAGQPEYSNRSDRHSRWDQLLALVGIAAGVVFVVAVIFFSGFWLARASDGGYGISSGGRDGTCPMMQSGRNMGPGMMGPGASVDPGHTVAPAPQPMPRP</sequence>
<feature type="compositionally biased region" description="Gly residues" evidence="1">
    <location>
        <begin position="52"/>
        <end position="61"/>
    </location>
</feature>
<reference evidence="3 4" key="1">
    <citation type="submission" date="2019-09" db="EMBL/GenBank/DDBJ databases">
        <title>Complete genome sequence of Mycobacterium avium subsp. hominissuis strain JP-H-1.</title>
        <authorList>
            <person name="Kinoshita Y."/>
            <person name="Niwa H."/>
            <person name="Uchida-Fujii E."/>
            <person name="Nukada T."/>
        </authorList>
    </citation>
    <scope>NUCLEOTIDE SEQUENCE [LARGE SCALE GENOMIC DNA]</scope>
    <source>
        <strain evidence="3 4">JP-H-1</strain>
    </source>
</reference>
<feature type="region of interest" description="Disordered" evidence="1">
    <location>
        <begin position="52"/>
        <end position="100"/>
    </location>
</feature>
<gene>
    <name evidence="3" type="ORF">JPH1_14000</name>
</gene>
<evidence type="ECO:0000256" key="2">
    <source>
        <dbReference type="SAM" id="Phobius"/>
    </source>
</evidence>
<evidence type="ECO:0000256" key="1">
    <source>
        <dbReference type="SAM" id="MobiDB-lite"/>
    </source>
</evidence>
<accession>A0AAI8SK33</accession>
<evidence type="ECO:0000313" key="4">
    <source>
        <dbReference type="Proteomes" id="UP000327362"/>
    </source>
</evidence>
<feature type="transmembrane region" description="Helical" evidence="2">
    <location>
        <begin position="21"/>
        <end position="46"/>
    </location>
</feature>
<keyword evidence="2" id="KW-1133">Transmembrane helix</keyword>
<organism evidence="3 4">
    <name type="scientific">Mycobacterium avium subsp. hominissuis</name>
    <dbReference type="NCBI Taxonomy" id="439334"/>
    <lineage>
        <taxon>Bacteria</taxon>
        <taxon>Bacillati</taxon>
        <taxon>Actinomycetota</taxon>
        <taxon>Actinomycetes</taxon>
        <taxon>Mycobacteriales</taxon>
        <taxon>Mycobacteriaceae</taxon>
        <taxon>Mycobacterium</taxon>
        <taxon>Mycobacterium avium complex (MAC)</taxon>
    </lineage>
</organism>
<dbReference type="Proteomes" id="UP000327362">
    <property type="component" value="Chromosome"/>
</dbReference>
<keyword evidence="2" id="KW-0812">Transmembrane</keyword>
<dbReference type="EMBL" id="AP020326">
    <property type="protein sequence ID" value="BBN46925.1"/>
    <property type="molecule type" value="Genomic_DNA"/>
</dbReference>
<evidence type="ECO:0000313" key="3">
    <source>
        <dbReference type="EMBL" id="BBN46925.1"/>
    </source>
</evidence>
<dbReference type="AlphaFoldDB" id="A0AAI8SK33"/>